<organism evidence="7 8">
    <name type="scientific">Celeribacter baekdonensis</name>
    <dbReference type="NCBI Taxonomy" id="875171"/>
    <lineage>
        <taxon>Bacteria</taxon>
        <taxon>Pseudomonadati</taxon>
        <taxon>Pseudomonadota</taxon>
        <taxon>Alphaproteobacteria</taxon>
        <taxon>Rhodobacterales</taxon>
        <taxon>Roseobacteraceae</taxon>
        <taxon>Celeribacter</taxon>
    </lineage>
</organism>
<dbReference type="GO" id="GO:0005886">
    <property type="term" value="C:plasma membrane"/>
    <property type="evidence" value="ECO:0007669"/>
    <property type="project" value="UniProtKB-SubCell"/>
</dbReference>
<feature type="transmembrane region" description="Helical" evidence="6">
    <location>
        <begin position="306"/>
        <end position="328"/>
    </location>
</feature>
<keyword evidence="4 6" id="KW-1133">Transmembrane helix</keyword>
<sequence length="345" mass="37491">MSLHSTEISSVKAAKAAEAEKGKDRFMIIHNGRLFALSLATLSVLFVLQFALSDYLVLALTRILIMSIFAMGYNMLMGYTGLLSLGHAMFFGFGLYAAGLSSYYFGTSLPVSFVIAIATSLVFSFIIGLLALRTEGVSFMIVTLMFAQAAYLATLYFSKITGGDQGLTLPTDARSFSLLGANFDMTSDVVRFNLAFGIFAVVLIFFFFVTQGPLGRLFTAVRENEPRTQMLGFDTYRVRLAAFTLSGTVCGLAGALYALMFGYIGSAFAGFHYSIEALLFTLVGGPGTLLGPLLGTGIMTMLIDRLSGITTAYLIIIGIILIVVNMWFPKGILGTIRERWVPWLK</sequence>
<evidence type="ECO:0000313" key="8">
    <source>
        <dbReference type="Proteomes" id="UP000182284"/>
    </source>
</evidence>
<accession>A0A1G7QPZ2</accession>
<dbReference type="InterPro" id="IPR001851">
    <property type="entry name" value="ABC_transp_permease"/>
</dbReference>
<evidence type="ECO:0000256" key="3">
    <source>
        <dbReference type="ARBA" id="ARBA00022692"/>
    </source>
</evidence>
<dbReference type="CDD" id="cd06581">
    <property type="entry name" value="TM_PBP1_LivM_like"/>
    <property type="match status" value="1"/>
</dbReference>
<evidence type="ECO:0000313" key="7">
    <source>
        <dbReference type="EMBL" id="SDG00578.1"/>
    </source>
</evidence>
<keyword evidence="2" id="KW-1003">Cell membrane</keyword>
<gene>
    <name evidence="7" type="ORF">SAMN04488117_11028</name>
</gene>
<dbReference type="GO" id="GO:0015658">
    <property type="term" value="F:branched-chain amino acid transmembrane transporter activity"/>
    <property type="evidence" value="ECO:0007669"/>
    <property type="project" value="InterPro"/>
</dbReference>
<evidence type="ECO:0000256" key="4">
    <source>
        <dbReference type="ARBA" id="ARBA00022989"/>
    </source>
</evidence>
<protein>
    <submittedName>
        <fullName evidence="7">Branched-chain amino acid transport system permease protein</fullName>
    </submittedName>
</protein>
<evidence type="ECO:0000256" key="6">
    <source>
        <dbReference type="SAM" id="Phobius"/>
    </source>
</evidence>
<dbReference type="Pfam" id="PF02653">
    <property type="entry name" value="BPD_transp_2"/>
    <property type="match status" value="1"/>
</dbReference>
<dbReference type="PANTHER" id="PTHR30482:SF17">
    <property type="entry name" value="ABC TRANSPORTER ATP-BINDING PROTEIN"/>
    <property type="match status" value="1"/>
</dbReference>
<keyword evidence="3 6" id="KW-0812">Transmembrane</keyword>
<feature type="transmembrane region" description="Helical" evidence="6">
    <location>
        <begin position="270"/>
        <end position="294"/>
    </location>
</feature>
<feature type="transmembrane region" description="Helical" evidence="6">
    <location>
        <begin position="88"/>
        <end position="105"/>
    </location>
</feature>
<name>A0A1G7QPZ2_9RHOB</name>
<dbReference type="Proteomes" id="UP000182284">
    <property type="component" value="Unassembled WGS sequence"/>
</dbReference>
<dbReference type="PANTHER" id="PTHR30482">
    <property type="entry name" value="HIGH-AFFINITY BRANCHED-CHAIN AMINO ACID TRANSPORT SYSTEM PERMEASE"/>
    <property type="match status" value="1"/>
</dbReference>
<feature type="transmembrane region" description="Helical" evidence="6">
    <location>
        <begin position="111"/>
        <end position="132"/>
    </location>
</feature>
<evidence type="ECO:0000256" key="1">
    <source>
        <dbReference type="ARBA" id="ARBA00004651"/>
    </source>
</evidence>
<evidence type="ECO:0000256" key="2">
    <source>
        <dbReference type="ARBA" id="ARBA00022475"/>
    </source>
</evidence>
<proteinExistence type="predicted"/>
<comment type="subcellular location">
    <subcellularLocation>
        <location evidence="1">Cell membrane</location>
        <topology evidence="1">Multi-pass membrane protein</topology>
    </subcellularLocation>
</comment>
<feature type="transmembrane region" description="Helical" evidence="6">
    <location>
        <begin position="240"/>
        <end position="264"/>
    </location>
</feature>
<feature type="transmembrane region" description="Helical" evidence="6">
    <location>
        <begin position="139"/>
        <end position="157"/>
    </location>
</feature>
<dbReference type="RefSeq" id="WP_083351854.1">
    <property type="nucleotide sequence ID" value="NZ_FNBL01000010.1"/>
</dbReference>
<keyword evidence="5 6" id="KW-0472">Membrane</keyword>
<dbReference type="AlphaFoldDB" id="A0A1G7QPZ2"/>
<dbReference type="EMBL" id="FNBL01000010">
    <property type="protein sequence ID" value="SDG00578.1"/>
    <property type="molecule type" value="Genomic_DNA"/>
</dbReference>
<feature type="transmembrane region" description="Helical" evidence="6">
    <location>
        <begin position="58"/>
        <end position="76"/>
    </location>
</feature>
<dbReference type="OrthoDB" id="9804361at2"/>
<feature type="transmembrane region" description="Helical" evidence="6">
    <location>
        <begin position="34"/>
        <end position="52"/>
    </location>
</feature>
<reference evidence="7 8" key="1">
    <citation type="submission" date="2016-10" db="EMBL/GenBank/DDBJ databases">
        <authorList>
            <person name="de Groot N.N."/>
        </authorList>
    </citation>
    <scope>NUCLEOTIDE SEQUENCE [LARGE SCALE GENOMIC DNA]</scope>
    <source>
        <strain evidence="7 8">DSM 27375</strain>
    </source>
</reference>
<evidence type="ECO:0000256" key="5">
    <source>
        <dbReference type="ARBA" id="ARBA00023136"/>
    </source>
</evidence>
<feature type="transmembrane region" description="Helical" evidence="6">
    <location>
        <begin position="194"/>
        <end position="219"/>
    </location>
</feature>
<dbReference type="InterPro" id="IPR043428">
    <property type="entry name" value="LivM-like"/>
</dbReference>